<protein>
    <recommendedName>
        <fullName evidence="5">Chitin-binding type-1 domain-containing protein</fullName>
    </recommendedName>
</protein>
<evidence type="ECO:0000256" key="2">
    <source>
        <dbReference type="ARBA" id="ARBA00023157"/>
    </source>
</evidence>
<keyword evidence="2 3" id="KW-1015">Disulfide bond</keyword>
<feature type="disulfide bond" evidence="3">
    <location>
        <begin position="112"/>
        <end position="126"/>
    </location>
</feature>
<evidence type="ECO:0000256" key="1">
    <source>
        <dbReference type="ARBA" id="ARBA00022669"/>
    </source>
</evidence>
<comment type="caution">
    <text evidence="3">Lacks conserved residue(s) required for the propagation of feature annotation.</text>
</comment>
<dbReference type="PROSITE" id="PS50941">
    <property type="entry name" value="CHIT_BIND_I_2"/>
    <property type="match status" value="2"/>
</dbReference>
<dbReference type="SUPFAM" id="SSF57016">
    <property type="entry name" value="Plant lectins/antimicrobial peptides"/>
    <property type="match status" value="2"/>
</dbReference>
<evidence type="ECO:0000313" key="7">
    <source>
        <dbReference type="Proteomes" id="UP000193944"/>
    </source>
</evidence>
<dbReference type="SMART" id="SM00270">
    <property type="entry name" value="ChtBD1"/>
    <property type="match status" value="2"/>
</dbReference>
<dbReference type="PROSITE" id="PS00026">
    <property type="entry name" value="CHIT_BIND_I_1"/>
    <property type="match status" value="1"/>
</dbReference>
<feature type="domain" description="Chitin-binding type-1" evidence="5">
    <location>
        <begin position="23"/>
        <end position="67"/>
    </location>
</feature>
<dbReference type="InterPro" id="IPR036861">
    <property type="entry name" value="Endochitinase-like_sf"/>
</dbReference>
<dbReference type="Gene3D" id="3.30.60.10">
    <property type="entry name" value="Endochitinase-like"/>
    <property type="match status" value="2"/>
</dbReference>
<reference evidence="6 7" key="1">
    <citation type="submission" date="2016-08" db="EMBL/GenBank/DDBJ databases">
        <title>A Parts List for Fungal Cellulosomes Revealed by Comparative Genomics.</title>
        <authorList>
            <consortium name="DOE Joint Genome Institute"/>
            <person name="Haitjema C.H."/>
            <person name="Gilmore S.P."/>
            <person name="Henske J.K."/>
            <person name="Solomon K.V."/>
            <person name="De Groot R."/>
            <person name="Kuo A."/>
            <person name="Mondo S.J."/>
            <person name="Salamov A.A."/>
            <person name="Labutti K."/>
            <person name="Zhao Z."/>
            <person name="Chiniquy J."/>
            <person name="Barry K."/>
            <person name="Brewer H.M."/>
            <person name="Purvine S.O."/>
            <person name="Wright A.T."/>
            <person name="Boxma B."/>
            <person name="Van Alen T."/>
            <person name="Hackstein J.H."/>
            <person name="Baker S.E."/>
            <person name="Grigoriev I.V."/>
            <person name="O'Malley M.A."/>
        </authorList>
    </citation>
    <scope>NUCLEOTIDE SEQUENCE [LARGE SCALE GENOMIC DNA]</scope>
    <source>
        <strain evidence="6 7">S4</strain>
    </source>
</reference>
<dbReference type="Pfam" id="PF00187">
    <property type="entry name" value="Chitin_bind_1"/>
    <property type="match status" value="2"/>
</dbReference>
<gene>
    <name evidence="6" type="ORF">BCR32DRAFT_299413</name>
</gene>
<sequence length="194" mass="20695">MNECNESLDDQHWIILPTNPNNLNRCGPDGNGEECPSGECCSKNGICGTGKAYCGQGCQSEFGKCLSNSNDSKLSMVRCNGNNQDQQWEITTINPNIPRCGSGIGSCPSGQCCNRDGLCGTGNDYCGKGCQSQFGKCNPTTTRTTTTTTTTKKTTTTTTTKKTTTTTTKKTTTTTKKTTTTTKKTTTTTKRSTP</sequence>
<keyword evidence="1 3" id="KW-0147">Chitin-binding</keyword>
<reference evidence="6 7" key="2">
    <citation type="submission" date="2016-08" db="EMBL/GenBank/DDBJ databases">
        <title>Pervasive Adenine N6-methylation of Active Genes in Fungi.</title>
        <authorList>
            <consortium name="DOE Joint Genome Institute"/>
            <person name="Mondo S.J."/>
            <person name="Dannebaum R.O."/>
            <person name="Kuo R.C."/>
            <person name="Labutti K."/>
            <person name="Haridas S."/>
            <person name="Kuo A."/>
            <person name="Salamov A."/>
            <person name="Ahrendt S.R."/>
            <person name="Lipzen A."/>
            <person name="Sullivan W."/>
            <person name="Andreopoulos W.B."/>
            <person name="Clum A."/>
            <person name="Lindquist E."/>
            <person name="Daum C."/>
            <person name="Ramamoorthy G.K."/>
            <person name="Gryganskyi A."/>
            <person name="Culley D."/>
            <person name="Magnuson J.K."/>
            <person name="James T.Y."/>
            <person name="O'Malley M.A."/>
            <person name="Stajich J.E."/>
            <person name="Spatafora J.W."/>
            <person name="Visel A."/>
            <person name="Grigoriev I.V."/>
        </authorList>
    </citation>
    <scope>NUCLEOTIDE SEQUENCE [LARGE SCALE GENOMIC DNA]</scope>
    <source>
        <strain evidence="6 7">S4</strain>
    </source>
</reference>
<feature type="non-terminal residue" evidence="6">
    <location>
        <position position="194"/>
    </location>
</feature>
<dbReference type="PANTHER" id="PTHR47849">
    <property type="entry name" value="CHITIN-BINDING LECTIN 1"/>
    <property type="match status" value="1"/>
</dbReference>
<feature type="region of interest" description="Disordered" evidence="4">
    <location>
        <begin position="157"/>
        <end position="194"/>
    </location>
</feature>
<dbReference type="EMBL" id="MCFG01000118">
    <property type="protein sequence ID" value="ORX81486.1"/>
    <property type="molecule type" value="Genomic_DNA"/>
</dbReference>
<feature type="disulfide bond" evidence="3">
    <location>
        <begin position="40"/>
        <end position="54"/>
    </location>
</feature>
<organism evidence="6 7">
    <name type="scientific">Anaeromyces robustus</name>
    <dbReference type="NCBI Taxonomy" id="1754192"/>
    <lineage>
        <taxon>Eukaryota</taxon>
        <taxon>Fungi</taxon>
        <taxon>Fungi incertae sedis</taxon>
        <taxon>Chytridiomycota</taxon>
        <taxon>Chytridiomycota incertae sedis</taxon>
        <taxon>Neocallimastigomycetes</taxon>
        <taxon>Neocallimastigales</taxon>
        <taxon>Neocallimastigaceae</taxon>
        <taxon>Anaeromyces</taxon>
    </lineage>
</organism>
<name>A0A1Y1X7X4_9FUNG</name>
<comment type="caution">
    <text evidence="6">The sequence shown here is derived from an EMBL/GenBank/DDBJ whole genome shotgun (WGS) entry which is preliminary data.</text>
</comment>
<dbReference type="InterPro" id="IPR001002">
    <property type="entry name" value="Chitin-bd_1"/>
</dbReference>
<feature type="disulfide bond" evidence="3">
    <location>
        <begin position="35"/>
        <end position="47"/>
    </location>
</feature>
<dbReference type="PROSITE" id="PS50231">
    <property type="entry name" value="RICIN_B_LECTIN"/>
    <property type="match status" value="1"/>
</dbReference>
<evidence type="ECO:0000256" key="3">
    <source>
        <dbReference type="PROSITE-ProRule" id="PRU00261"/>
    </source>
</evidence>
<dbReference type="OrthoDB" id="649016at2759"/>
<dbReference type="InterPro" id="IPR018371">
    <property type="entry name" value="Chitin-binding_1_CS"/>
</dbReference>
<feature type="disulfide bond" evidence="3">
    <location>
        <begin position="26"/>
        <end position="41"/>
    </location>
</feature>
<evidence type="ECO:0000256" key="4">
    <source>
        <dbReference type="SAM" id="MobiDB-lite"/>
    </source>
</evidence>
<feature type="domain" description="Chitin-binding type-1" evidence="5">
    <location>
        <begin position="97"/>
        <end position="139"/>
    </location>
</feature>
<dbReference type="AlphaFoldDB" id="A0A1Y1X7X4"/>
<feature type="disulfide bond" evidence="3">
    <location>
        <begin position="107"/>
        <end position="119"/>
    </location>
</feature>
<keyword evidence="7" id="KW-1185">Reference proteome</keyword>
<evidence type="ECO:0000259" key="5">
    <source>
        <dbReference type="PROSITE" id="PS50941"/>
    </source>
</evidence>
<dbReference type="CDD" id="cd00035">
    <property type="entry name" value="ChtBD1"/>
    <property type="match status" value="1"/>
</dbReference>
<dbReference type="Proteomes" id="UP000193944">
    <property type="component" value="Unassembled WGS sequence"/>
</dbReference>
<accession>A0A1Y1X7X4</accession>
<evidence type="ECO:0000313" key="6">
    <source>
        <dbReference type="EMBL" id="ORX81486.1"/>
    </source>
</evidence>
<proteinExistence type="predicted"/>
<dbReference type="GO" id="GO:0008061">
    <property type="term" value="F:chitin binding"/>
    <property type="evidence" value="ECO:0007669"/>
    <property type="project" value="UniProtKB-UniRule"/>
</dbReference>